<evidence type="ECO:0000256" key="3">
    <source>
        <dbReference type="ARBA" id="ARBA00022475"/>
    </source>
</evidence>
<dbReference type="PANTHER" id="PTHR30012:SF0">
    <property type="entry name" value="TYPE II SECRETION SYSTEM PROTEIN F-RELATED"/>
    <property type="match status" value="1"/>
</dbReference>
<dbReference type="FunFam" id="1.20.81.30:FF:000001">
    <property type="entry name" value="Type II secretion system protein F"/>
    <property type="match status" value="2"/>
</dbReference>
<feature type="transmembrane region" description="Helical" evidence="8">
    <location>
        <begin position="151"/>
        <end position="173"/>
    </location>
</feature>
<dbReference type="GO" id="GO:0005886">
    <property type="term" value="C:plasma membrane"/>
    <property type="evidence" value="ECO:0007669"/>
    <property type="project" value="UniProtKB-SubCell"/>
</dbReference>
<dbReference type="InterPro" id="IPR042094">
    <property type="entry name" value="T2SS_GspF_sf"/>
</dbReference>
<keyword evidence="5 8" id="KW-0812">Transmembrane</keyword>
<evidence type="ECO:0000256" key="7">
    <source>
        <dbReference type="ARBA" id="ARBA00023136"/>
    </source>
</evidence>
<accession>A0A2M8FA50</accession>
<name>A0A2M8FA50_9BACT</name>
<organism evidence="10 11">
    <name type="scientific">Candidatus Magasanikbacteria bacterium CG_4_9_14_0_2_um_filter_42_11</name>
    <dbReference type="NCBI Taxonomy" id="1974643"/>
    <lineage>
        <taxon>Bacteria</taxon>
        <taxon>Candidatus Magasanikiibacteriota</taxon>
    </lineage>
</organism>
<protein>
    <recommendedName>
        <fullName evidence="9">Type II secretion system protein GspF domain-containing protein</fullName>
    </recommendedName>
</protein>
<keyword evidence="3" id="KW-1003">Cell membrane</keyword>
<evidence type="ECO:0000256" key="8">
    <source>
        <dbReference type="SAM" id="Phobius"/>
    </source>
</evidence>
<feature type="transmembrane region" description="Helical" evidence="8">
    <location>
        <begin position="207"/>
        <end position="225"/>
    </location>
</feature>
<keyword evidence="6 8" id="KW-1133">Transmembrane helix</keyword>
<dbReference type="GO" id="GO:0015628">
    <property type="term" value="P:protein secretion by the type II secretion system"/>
    <property type="evidence" value="ECO:0007669"/>
    <property type="project" value="TreeGrafter"/>
</dbReference>
<proteinExistence type="inferred from homology"/>
<reference evidence="11" key="1">
    <citation type="submission" date="2017-09" db="EMBL/GenBank/DDBJ databases">
        <title>Depth-based differentiation of microbial function through sediment-hosted aquifers and enrichment of novel symbionts in the deep terrestrial subsurface.</title>
        <authorList>
            <person name="Probst A.J."/>
            <person name="Ladd B."/>
            <person name="Jarett J.K."/>
            <person name="Geller-Mcgrath D.E."/>
            <person name="Sieber C.M.K."/>
            <person name="Emerson J.B."/>
            <person name="Anantharaman K."/>
            <person name="Thomas B.C."/>
            <person name="Malmstrom R."/>
            <person name="Stieglmeier M."/>
            <person name="Klingl A."/>
            <person name="Woyke T."/>
            <person name="Ryan C.M."/>
            <person name="Banfield J.F."/>
        </authorList>
    </citation>
    <scope>NUCLEOTIDE SEQUENCE [LARGE SCALE GENOMIC DNA]</scope>
</reference>
<dbReference type="PRINTS" id="PR00812">
    <property type="entry name" value="BCTERIALGSPF"/>
</dbReference>
<dbReference type="AlphaFoldDB" id="A0A2M8FA50"/>
<comment type="subcellular location">
    <subcellularLocation>
        <location evidence="1">Cell inner membrane</location>
        <topology evidence="1">Multi-pass membrane protein</topology>
    </subcellularLocation>
</comment>
<dbReference type="PANTHER" id="PTHR30012">
    <property type="entry name" value="GENERAL SECRETION PATHWAY PROTEIN"/>
    <property type="match status" value="1"/>
</dbReference>
<feature type="domain" description="Type II secretion system protein GspF" evidence="9">
    <location>
        <begin position="257"/>
        <end position="380"/>
    </location>
</feature>
<feature type="domain" description="Type II secretion system protein GspF" evidence="9">
    <location>
        <begin position="51"/>
        <end position="174"/>
    </location>
</feature>
<evidence type="ECO:0000313" key="10">
    <source>
        <dbReference type="EMBL" id="PJC52597.1"/>
    </source>
</evidence>
<evidence type="ECO:0000256" key="2">
    <source>
        <dbReference type="ARBA" id="ARBA00005745"/>
    </source>
</evidence>
<sequence length="388" mass="43086">MNLWYTTGENYACVMSEKKKQPRELSSFEKKMNDWVAKHLTRISFTEKMFFVDHLRIMIHAGLSLVEALEILAKETGNKALKMTIADITKDVSGGKQLSDVLQKHPKVFPSIYVKMIEAGEVSGKLEEALTQIAIQMKKTHDLTSSIRGAMIYPAVVMTAMIGIGFLMTTVILPKLLTIFDEFGSELPLPTRILIVITNFMSKPLNLVLMGVLTISGIVGFIYLIKKSVRFRSAVHTVNLHLPIVGGVIKKINLARFSLTLSSLMKSAIPIVEAVTITADTCSNLNYRLSLMKSSKDLEKGVPLSESLRNYPHLYSPLVTEMIMVGERTGEIDTLLTELASFYNDDVDKTMKNFTTIMEPVLIVFLGLGVGGVAVSVILPMYSLVQNF</sequence>
<dbReference type="InterPro" id="IPR003004">
    <property type="entry name" value="GspF/PilC"/>
</dbReference>
<gene>
    <name evidence="10" type="ORF">CO030_02055</name>
</gene>
<evidence type="ECO:0000256" key="4">
    <source>
        <dbReference type="ARBA" id="ARBA00022519"/>
    </source>
</evidence>
<dbReference type="Proteomes" id="UP000231456">
    <property type="component" value="Unassembled WGS sequence"/>
</dbReference>
<dbReference type="InterPro" id="IPR018076">
    <property type="entry name" value="T2SS_GspF_dom"/>
</dbReference>
<evidence type="ECO:0000259" key="9">
    <source>
        <dbReference type="Pfam" id="PF00482"/>
    </source>
</evidence>
<dbReference type="Pfam" id="PF00482">
    <property type="entry name" value="T2SSF"/>
    <property type="match status" value="2"/>
</dbReference>
<dbReference type="EMBL" id="PFRH01000070">
    <property type="protein sequence ID" value="PJC52597.1"/>
    <property type="molecule type" value="Genomic_DNA"/>
</dbReference>
<keyword evidence="4" id="KW-0997">Cell inner membrane</keyword>
<evidence type="ECO:0000256" key="6">
    <source>
        <dbReference type="ARBA" id="ARBA00022989"/>
    </source>
</evidence>
<comment type="similarity">
    <text evidence="2">Belongs to the GSP F family.</text>
</comment>
<keyword evidence="7 8" id="KW-0472">Membrane</keyword>
<dbReference type="Gene3D" id="1.20.81.30">
    <property type="entry name" value="Type II secretion system (T2SS), domain F"/>
    <property type="match status" value="2"/>
</dbReference>
<feature type="transmembrane region" description="Helical" evidence="8">
    <location>
        <begin position="361"/>
        <end position="382"/>
    </location>
</feature>
<evidence type="ECO:0000313" key="11">
    <source>
        <dbReference type="Proteomes" id="UP000231456"/>
    </source>
</evidence>
<comment type="caution">
    <text evidence="10">The sequence shown here is derived from an EMBL/GenBank/DDBJ whole genome shotgun (WGS) entry which is preliminary data.</text>
</comment>
<evidence type="ECO:0000256" key="1">
    <source>
        <dbReference type="ARBA" id="ARBA00004429"/>
    </source>
</evidence>
<evidence type="ECO:0000256" key="5">
    <source>
        <dbReference type="ARBA" id="ARBA00022692"/>
    </source>
</evidence>